<comment type="pathway">
    <text evidence="2">Protein modification; protein ubiquitination.</text>
</comment>
<keyword evidence="4" id="KW-0808">Transferase</keyword>
<dbReference type="PANTHER" id="PTHR11254">
    <property type="entry name" value="HECT DOMAIN UBIQUITIN-PROTEIN LIGASE"/>
    <property type="match status" value="1"/>
</dbReference>
<dbReference type="CDD" id="cd00078">
    <property type="entry name" value="HECTc"/>
    <property type="match status" value="1"/>
</dbReference>
<gene>
    <name evidence="11" type="ORF">ZOSMA_1G03520</name>
</gene>
<dbReference type="InterPro" id="IPR010309">
    <property type="entry name" value="E3_Ub_ligase_DUF908"/>
</dbReference>
<evidence type="ECO:0000256" key="4">
    <source>
        <dbReference type="ARBA" id="ARBA00022679"/>
    </source>
</evidence>
<name>A0A0K9PN25_ZOSMR</name>
<comment type="caution">
    <text evidence="11">The sequence shown here is derived from an EMBL/GenBank/DDBJ whole genome shotgun (WGS) entry which is preliminary data.</text>
</comment>
<keyword evidence="5 7" id="KW-0833">Ubl conjugation pathway</keyword>
<evidence type="ECO:0000256" key="3">
    <source>
        <dbReference type="ARBA" id="ARBA00012485"/>
    </source>
</evidence>
<feature type="region of interest" description="Disordered" evidence="8">
    <location>
        <begin position="937"/>
        <end position="958"/>
    </location>
</feature>
<evidence type="ECO:0000259" key="9">
    <source>
        <dbReference type="PROSITE" id="PS50030"/>
    </source>
</evidence>
<feature type="region of interest" description="Disordered" evidence="8">
    <location>
        <begin position="2487"/>
        <end position="2560"/>
    </location>
</feature>
<feature type="compositionally biased region" description="Polar residues" evidence="8">
    <location>
        <begin position="2366"/>
        <end position="2378"/>
    </location>
</feature>
<dbReference type="PROSITE" id="PS50237">
    <property type="entry name" value="HECT"/>
    <property type="match status" value="1"/>
</dbReference>
<dbReference type="InterPro" id="IPR050409">
    <property type="entry name" value="E3_ubiq-protein_ligase"/>
</dbReference>
<feature type="active site" description="Glycyl thioester intermediate" evidence="7">
    <location>
        <position position="3593"/>
    </location>
</feature>
<accession>A0A0K9PN25</accession>
<dbReference type="Pfam" id="PF06025">
    <property type="entry name" value="DUF913"/>
    <property type="match status" value="1"/>
</dbReference>
<dbReference type="Pfam" id="PF06012">
    <property type="entry name" value="DUF908"/>
    <property type="match status" value="1"/>
</dbReference>
<feature type="compositionally biased region" description="Acidic residues" evidence="8">
    <location>
        <begin position="2139"/>
        <end position="2168"/>
    </location>
</feature>
<dbReference type="FunFam" id="3.30.2410.10:FF:000010">
    <property type="entry name" value="E3 ubiquitin-protein ligase UPL1"/>
    <property type="match status" value="1"/>
</dbReference>
<dbReference type="Gene3D" id="3.90.1750.10">
    <property type="entry name" value="Hect, E3 ligase catalytic domains"/>
    <property type="match status" value="1"/>
</dbReference>
<dbReference type="InterPro" id="IPR015940">
    <property type="entry name" value="UBA"/>
</dbReference>
<dbReference type="InterPro" id="IPR009060">
    <property type="entry name" value="UBA-like_sf"/>
</dbReference>
<feature type="region of interest" description="Disordered" evidence="8">
    <location>
        <begin position="2134"/>
        <end position="2186"/>
    </location>
</feature>
<evidence type="ECO:0000256" key="8">
    <source>
        <dbReference type="SAM" id="MobiDB-lite"/>
    </source>
</evidence>
<evidence type="ECO:0000256" key="2">
    <source>
        <dbReference type="ARBA" id="ARBA00004906"/>
    </source>
</evidence>
<proteinExistence type="inferred from homology"/>
<feature type="region of interest" description="Disordered" evidence="8">
    <location>
        <begin position="2362"/>
        <end position="2389"/>
    </location>
</feature>
<reference evidence="12" key="1">
    <citation type="journal article" date="2016" name="Nature">
        <title>The genome of the seagrass Zostera marina reveals angiosperm adaptation to the sea.</title>
        <authorList>
            <person name="Olsen J.L."/>
            <person name="Rouze P."/>
            <person name="Verhelst B."/>
            <person name="Lin Y.-C."/>
            <person name="Bayer T."/>
            <person name="Collen J."/>
            <person name="Dattolo E."/>
            <person name="De Paoli E."/>
            <person name="Dittami S."/>
            <person name="Maumus F."/>
            <person name="Michel G."/>
            <person name="Kersting A."/>
            <person name="Lauritano C."/>
            <person name="Lohaus R."/>
            <person name="Toepel M."/>
            <person name="Tonon T."/>
            <person name="Vanneste K."/>
            <person name="Amirebrahimi M."/>
            <person name="Brakel J."/>
            <person name="Bostroem C."/>
            <person name="Chovatia M."/>
            <person name="Grimwood J."/>
            <person name="Jenkins J.W."/>
            <person name="Jueterbock A."/>
            <person name="Mraz A."/>
            <person name="Stam W.T."/>
            <person name="Tice H."/>
            <person name="Bornberg-Bauer E."/>
            <person name="Green P.J."/>
            <person name="Pearson G.A."/>
            <person name="Procaccini G."/>
            <person name="Duarte C.M."/>
            <person name="Schmutz J."/>
            <person name="Reusch T.B.H."/>
            <person name="Van de Peer Y."/>
        </authorList>
    </citation>
    <scope>NUCLEOTIDE SEQUENCE [LARGE SCALE GENOMIC DNA]</scope>
    <source>
        <strain evidence="12">cv. Finnish</strain>
    </source>
</reference>
<comment type="catalytic activity">
    <reaction evidence="1">
        <text>S-ubiquitinyl-[E2 ubiquitin-conjugating enzyme]-L-cysteine + [acceptor protein]-L-lysine = [E2 ubiquitin-conjugating enzyme]-L-cysteine + N(6)-ubiquitinyl-[acceptor protein]-L-lysine.</text>
        <dbReference type="EC" id="2.3.2.26"/>
    </reaction>
</comment>
<evidence type="ECO:0000256" key="7">
    <source>
        <dbReference type="PROSITE-ProRule" id="PRU00104"/>
    </source>
</evidence>
<dbReference type="GO" id="GO:0016567">
    <property type="term" value="P:protein ubiquitination"/>
    <property type="evidence" value="ECO:0007669"/>
    <property type="project" value="UniProtKB-UniPathway"/>
</dbReference>
<dbReference type="PANTHER" id="PTHR11254:SF398">
    <property type="entry name" value="HECT-TYPE E3 UBIQUITIN TRANSFERASE"/>
    <property type="match status" value="1"/>
</dbReference>
<feature type="compositionally biased region" description="Basic and acidic residues" evidence="8">
    <location>
        <begin position="2169"/>
        <end position="2180"/>
    </location>
</feature>
<dbReference type="PROSITE" id="PS50030">
    <property type="entry name" value="UBA"/>
    <property type="match status" value="1"/>
</dbReference>
<keyword evidence="11" id="KW-0436">Ligase</keyword>
<feature type="domain" description="UBA" evidence="9">
    <location>
        <begin position="1302"/>
        <end position="1343"/>
    </location>
</feature>
<dbReference type="OMA" id="MWLDDSP"/>
<sequence>MAHRRSNFPARIQRILSGGGAAIPSLPMEFEPPSNVKAFIDRVIKSPLHDIDIPLSGFHWEYNKGNFHHWVPLFLHFNTYFKTYISCRKDLLLVDNMSDDDPFPKHSVLQILRVMQIVLLNCYNKSSFDGLEHFKLLLSSTDPDILLATLETLTAFVKINPSKIHGSGAKLIGCGSVNNFLLSLAQAWGSKEESLGLYSCVVANEKSQQGGFSLFPSDVEDNCSGNQYRMGSTLRFEYRRAPPATDEQHNKKGKTTCMSILHIPDLHLRKEDDLTLLRQYVEQYNVPPEHRFSLLTRIRYAHSFRSSRICSLYSRISILAFIVMVQSNDAHDELVSFFANEPEYTNELIRLVRSDDSVPDTVKALAMLALGAELAAYTASHEWARILSGSSTIISSGGNRMVLLTVLQKSVSSVNSQSDPSSILFVDALLQFFLLHVLSSSNSGSTIRGSGMIPPLLPLLQNTDPAHMHLVSSAVKNLQKLMEYSNPAVSLLKDLGGVELLAQRLQIEVDRVIGTDGESSSGFIPSDSSKLDVDRLCNQKRLIKVLLKALGSATYSPANSTRSSNSRDDSLPKSLSLIFRNASRFGGDIYFAAVTVMSEIIHKDPTCFTILHDLGLPDAFLSSVVSGVLPSSKALICIPGALGAICLNAKGLEAVRETASLRFLIDSFTTKKYLVAMNEGVVLLANAVEELLRHVSSLRSSGVDIIIEIISKLASTDVEYFGLTDKSDEETTMEIDVENKDSRGKNLVDAMDSDGDIISNDQFLQSCIFHTMVLVHRTVENSETCRLFVEKKGIDALMKLLLQPCIAQSSEGMPVALHSTVVFKGFTQHHSKPLAVAFCSALRGHLNKALDGFKSASDSFLLNPKTIPDSSLLSPLFVIEFLLFLGACKDHRWVAALLIEFGNESKDVLENIGRVHREVLWQVSLLEDSKVESEVTVAASASEAQTSDAGTHDSEEQAFNSLRQDSRLRRRLSGWSIESQFLDLISMYRDIGHASRSLRRMNVDVSTDSRLVPGSHTDASASFVSGSYGSKKETDKQKSYNSSCCDMMKSLSYHMNHLFLELGKAMMLSSRHGSDSLNVPSSVKSVVSLFSSIVLDYLNYRGPTSGLSETDISTKCRYLGKVIDFIDTILLEKPESCNPILLNCFYGCGVVTGILTTFEATSQLLFAVNKAPASPMETDEENMNEDRREVDYSWIYGPLASFGTLMDHLVTSSFIISSSTKQLLEQPIFSGDSSFPRDAEAFVKLLQSKVLKAVLPIWNHPHFAGCNYEFITRIISIMRHVYSGVEVRNVNANNGMRISGPPPDESTISLISEMGFSRSRAEEALTQVGANSVELATDWLFSHPEEPQEDDELARALRLSMGSSNISSNEDSKNAKEMVQEVEMVQLPPVDELLPACIGLLQANESLAFPVKNLLLTISSQNDGECRQRVLNPLIERLRVCAALPDASSCVLLYVLFHIFALILNEDKAAREVASKSGLVSIALNLLSQWVPVSCDREKLSVPRWIISSFLAIDLMLQLDSNLSSEVSPEKVKNDDLTHQTQIHTEEIKKNELPFSFELTTGILEPNDKRMLIEISCKCIKNQLPSDTMHVVLRLCATLTKDHSVAVNFLELGGLPALLTLPTKCLFPGFDNVAASIIRHILEDPHTLQQTIESEIRHSFTSTADRHSISRVTPRNFVQSLSSVIARDPVVFMRAAKSICQIEMTGERPYIVLLKDRDKEKVKDKDKDKLADKEKQSAADLNVKNVKVHRKSPQSFTNVIEILLDSITMFLPSNKLDEPIDGALHPPSADMDIDSTSIKGKGKAVATVALDGSKVGNQEDSTSLAKSVFVLKLLTEIILTYHSSVNVLLRRDTDVSNSRALQRGISVTSGGGIFHHLLHRYLPYPGSIKKDKKKDDWRQKLTSKAKQFLVASSLRSTEGRKRIMSEVNNIFLDFIDLSNGCITPDIDMQTLIDLLNDILAARTSTGSYICTEASSTFIDVGLVQSLTRILQVLDLDHADSPKAITGMIKALELVTKEHAHSSDPNSTKGDSSAKVAGNQNEHDRSDNNENRLQSLETSSQPDHNRMMTDLVESLDAIQASGSSDSVTDMDHERDLDVGFVPDGEDFFMHEMSESGRSGDNNGGIANVEISFDIPHNVDNLDDDDDEEMSGDEEVDEDDEDDENNDTDGEEMRHHMSHPETDQDDHDIDEAFDEVLEEEEDDEDDEDGVILRLEEGINGINVFDQIDLFGLAGGSFSNESLRSMPFEVFGSRRQDRNASIYNLMGRAGGLGSSLEHPLLTDPSSLRHLAQAAQQRLSENTVDAAFSDRNTESDSSRLDTVFRSLRSGRHSHRFNTWVDVTRQRGSSNANVPQGIEELLVSQLRRPQPEQTPEQVVSINHPQEPDKDTRQNEPGIALEEVVPAENTSDVNLGIGASNSETNRTETVDVGPADGDQLQELGMRSSNDQVIDMQYEQSDLTGRDVEAVSLESGGSSATLGESLRSLEVEIGSADGHDDGGERQGDATRTRRLATTTIPLGSRDISLESVNEVSPTPNPSGGAGQGSLVNQQNNTNTESGSIDPTFLDALPEELRAEVLSSQQNQVAPPPNDQPQSTGDIDPEFLAALPQDIRAEVLAQQQTQRLHQSQELGGQPIEMDTVSIIATFPSDLREEVLLTSPDAVLASLTPALVTEANMLRERFAHRYHSGTPFGMYPRNRRGQHSRRNDFIGSSLERSGASSHRHLGIKMVEADGSPLVDMDALKALIRLFRVVQPLYRGQLQKLLLNLCAHHETRSSLVKLFMDMLIPDVHNRGDPNCINIDAEPLYRLYACHSHIIYSRPQFSDGVPPLVSRRILETLTYLAKNNPKVARLLLHLELPRPQVDDVDFGRGKAVMVMEEDKSASKKGDLSIVLILSLLNQSLYLRSAAHLEQLLSLLEVIIANAQNDLSISNKTVLTSEQISGSNSTVQDASANADLIGSSSQGVVKSSIVGNVNDTHVVLLNLPQEDLRRLCSLLAHEGLSESAYTLVAEVLKKLVAIVPDHCHLFVTELADSVQKLSTSAMKELQMYEKSEKTLITSCSDGTAILRVLQALSSLASFRENEKNLKDALSHLRTLNASLEPLWSELSNCISKMEFSSESTSVTEDVVPVTALFSNIISTPPLPVGTQNILPYIESFFVACEKLYPGQSSLVPEIGCAAPVDIEDATTSGTVHKLKGHLVKVEEKQAAFVKFSEKHRKMLNSFIRQNPGLLDKSFSLMLKVPRFIDFDNKRAHFRTKIKHQHDHHHSSLRISVRRAYILEDSYNQLRMRLPQDLKGRLTVNFQGEEGIDAGGLTREWYQVLSRVIFDRGALLFTTVGNDSTFQPNPNSVYQTEHLSYFKFVGRVVAKALFDGQLLDVHFTRSFYKHILGVKVTYHDIEAIDPAYYKNLKWTLENDISDGLGLTFSIDADEEQLILYEKAEVSDYELIPGGRNIRVTEENKHQYVDLVAEHRLTTAIRPQINSFMEGFNDLISKDLISVFNDKELELLISGLPYIDLDDLRANTEYSGYSNASPVIQWFWEVVQGFSKEDKARLLQFVTGTSKVPLEGFSALQGISGSQRFQIHKAYGSKDHLPSAHTCFNQLDLPEYPSKEKLQERLFLAIHEANEGFGFG</sequence>
<dbReference type="GO" id="GO:0005737">
    <property type="term" value="C:cytoplasm"/>
    <property type="evidence" value="ECO:0000318"/>
    <property type="project" value="GO_Central"/>
</dbReference>
<feature type="region of interest" description="Disordered" evidence="8">
    <location>
        <begin position="2078"/>
        <end position="2101"/>
    </location>
</feature>
<dbReference type="InterPro" id="IPR000569">
    <property type="entry name" value="HECT_dom"/>
</dbReference>
<dbReference type="Gene3D" id="1.10.8.10">
    <property type="entry name" value="DNA helicase RuvA subunit, C-terminal domain"/>
    <property type="match status" value="1"/>
</dbReference>
<feature type="compositionally biased region" description="Basic and acidic residues" evidence="8">
    <location>
        <begin position="2040"/>
        <end position="2049"/>
    </location>
</feature>
<dbReference type="Gene3D" id="3.30.2410.10">
    <property type="entry name" value="Hect, E3 ligase catalytic domain"/>
    <property type="match status" value="1"/>
</dbReference>
<protein>
    <recommendedName>
        <fullName evidence="3">HECT-type E3 ubiquitin transferase</fullName>
        <ecNumber evidence="3">2.3.2.26</ecNumber>
    </recommendedName>
</protein>
<dbReference type="Pfam" id="PF22562">
    <property type="entry name" value="UBA_7"/>
    <property type="match status" value="1"/>
</dbReference>
<dbReference type="SMART" id="SM00165">
    <property type="entry name" value="UBA"/>
    <property type="match status" value="1"/>
</dbReference>
<dbReference type="InterPro" id="IPR010314">
    <property type="entry name" value="E3_Ub_ligase_DUF913"/>
</dbReference>
<evidence type="ECO:0000313" key="11">
    <source>
        <dbReference type="EMBL" id="KMZ70369.1"/>
    </source>
</evidence>
<feature type="region of interest" description="Disordered" evidence="8">
    <location>
        <begin position="2017"/>
        <end position="2064"/>
    </location>
</feature>
<dbReference type="Gene3D" id="3.30.2160.10">
    <property type="entry name" value="Hect, E3 ligase catalytic domain"/>
    <property type="match status" value="1"/>
</dbReference>
<dbReference type="Pfam" id="PF00632">
    <property type="entry name" value="HECT"/>
    <property type="match status" value="1"/>
</dbReference>
<keyword evidence="12" id="KW-1185">Reference proteome</keyword>
<dbReference type="EC" id="2.3.2.26" evidence="3"/>
<evidence type="ECO:0000256" key="1">
    <source>
        <dbReference type="ARBA" id="ARBA00000885"/>
    </source>
</evidence>
<feature type="compositionally biased region" description="Basic and acidic residues" evidence="8">
    <location>
        <begin position="2490"/>
        <end position="2504"/>
    </location>
</feature>
<dbReference type="GO" id="GO:0016874">
    <property type="term" value="F:ligase activity"/>
    <property type="evidence" value="ECO:0007669"/>
    <property type="project" value="UniProtKB-KW"/>
</dbReference>
<feature type="region of interest" description="Disordered" evidence="8">
    <location>
        <begin position="2406"/>
        <end position="2430"/>
    </location>
</feature>
<evidence type="ECO:0000313" key="12">
    <source>
        <dbReference type="Proteomes" id="UP000036987"/>
    </source>
</evidence>
<dbReference type="InterPro" id="IPR025527">
    <property type="entry name" value="HUWE1/Rev1_UBM"/>
</dbReference>
<comment type="similarity">
    <text evidence="6">Belongs to the UPL family. TOM1/PTR1 subfamily.</text>
</comment>
<dbReference type="UniPathway" id="UPA00143"/>
<dbReference type="Pfam" id="PF14377">
    <property type="entry name" value="UBM"/>
    <property type="match status" value="3"/>
</dbReference>
<feature type="compositionally biased region" description="Polar residues" evidence="8">
    <location>
        <begin position="2050"/>
        <end position="2061"/>
    </location>
</feature>
<dbReference type="STRING" id="29655.A0A0K9PN25"/>
<dbReference type="InterPro" id="IPR035983">
    <property type="entry name" value="Hect_E3_ubiquitin_ligase"/>
</dbReference>
<evidence type="ECO:0000259" key="10">
    <source>
        <dbReference type="PROSITE" id="PS50237"/>
    </source>
</evidence>
<dbReference type="FunFam" id="3.90.1750.10:FF:000003">
    <property type="entry name" value="E3 ubiquitin-protein ligase UPL1"/>
    <property type="match status" value="1"/>
</dbReference>
<feature type="compositionally biased region" description="Polar residues" evidence="8">
    <location>
        <begin position="2542"/>
        <end position="2557"/>
    </location>
</feature>
<dbReference type="FunFam" id="3.30.2160.10:FF:000001">
    <property type="entry name" value="E3 ubiquitin-protein ligase NEDD4-like"/>
    <property type="match status" value="1"/>
</dbReference>
<dbReference type="SMART" id="SM00119">
    <property type="entry name" value="HECTc"/>
    <property type="match status" value="1"/>
</dbReference>
<dbReference type="SUPFAM" id="SSF48371">
    <property type="entry name" value="ARM repeat"/>
    <property type="match status" value="1"/>
</dbReference>
<feature type="domain" description="HECT" evidence="10">
    <location>
        <begin position="3285"/>
        <end position="3626"/>
    </location>
</feature>
<dbReference type="OrthoDB" id="8068875at2759"/>
<organism evidence="11 12">
    <name type="scientific">Zostera marina</name>
    <name type="common">Eelgrass</name>
    <dbReference type="NCBI Taxonomy" id="29655"/>
    <lineage>
        <taxon>Eukaryota</taxon>
        <taxon>Viridiplantae</taxon>
        <taxon>Streptophyta</taxon>
        <taxon>Embryophyta</taxon>
        <taxon>Tracheophyta</taxon>
        <taxon>Spermatophyta</taxon>
        <taxon>Magnoliopsida</taxon>
        <taxon>Liliopsida</taxon>
        <taxon>Zosteraceae</taxon>
        <taxon>Zostera</taxon>
    </lineage>
</organism>
<dbReference type="GO" id="GO:0006511">
    <property type="term" value="P:ubiquitin-dependent protein catabolic process"/>
    <property type="evidence" value="ECO:0000318"/>
    <property type="project" value="GO_Central"/>
</dbReference>
<feature type="compositionally biased region" description="Polar residues" evidence="8">
    <location>
        <begin position="2406"/>
        <end position="2418"/>
    </location>
</feature>
<dbReference type="Proteomes" id="UP000036987">
    <property type="component" value="Unassembled WGS sequence"/>
</dbReference>
<feature type="region of interest" description="Disordered" evidence="8">
    <location>
        <begin position="2574"/>
        <end position="2596"/>
    </location>
</feature>
<dbReference type="EMBL" id="LFYR01000729">
    <property type="protein sequence ID" value="KMZ70369.1"/>
    <property type="molecule type" value="Genomic_DNA"/>
</dbReference>
<dbReference type="SUPFAM" id="SSF56204">
    <property type="entry name" value="Hect, E3 ligase catalytic domain"/>
    <property type="match status" value="1"/>
</dbReference>
<evidence type="ECO:0000256" key="5">
    <source>
        <dbReference type="ARBA" id="ARBA00022786"/>
    </source>
</evidence>
<dbReference type="SUPFAM" id="SSF46934">
    <property type="entry name" value="UBA-like"/>
    <property type="match status" value="1"/>
</dbReference>
<evidence type="ECO:0000256" key="6">
    <source>
        <dbReference type="ARBA" id="ARBA00034494"/>
    </source>
</evidence>
<dbReference type="GO" id="GO:0061630">
    <property type="term" value="F:ubiquitin protein ligase activity"/>
    <property type="evidence" value="ECO:0000318"/>
    <property type="project" value="GO_Central"/>
</dbReference>
<dbReference type="InterPro" id="IPR016024">
    <property type="entry name" value="ARM-type_fold"/>
</dbReference>
<dbReference type="CDD" id="cd14327">
    <property type="entry name" value="UBA_atUPL1_2_like"/>
    <property type="match status" value="1"/>
</dbReference>